<comment type="subcellular location">
    <subcellularLocation>
        <location evidence="1">Membrane</location>
        <topology evidence="1">Multi-pass membrane protein</topology>
    </subcellularLocation>
</comment>
<feature type="domain" description="Sugar phosphate transporter" evidence="7">
    <location>
        <begin position="42"/>
        <end position="192"/>
    </location>
</feature>
<keyword evidence="9" id="KW-1185">Reference proteome</keyword>
<reference evidence="9" key="1">
    <citation type="journal article" date="2019" name="Gigascience">
        <title>De novo genome assembly of the endangered Acer yangbiense, a plant species with extremely small populations endemic to Yunnan Province, China.</title>
        <authorList>
            <person name="Yang J."/>
            <person name="Wariss H.M."/>
            <person name="Tao L."/>
            <person name="Zhang R."/>
            <person name="Yun Q."/>
            <person name="Hollingsworth P."/>
            <person name="Dao Z."/>
            <person name="Luo G."/>
            <person name="Guo H."/>
            <person name="Ma Y."/>
            <person name="Sun W."/>
        </authorList>
    </citation>
    <scope>NUCLEOTIDE SEQUENCE [LARGE SCALE GENOMIC DNA]</scope>
    <source>
        <strain evidence="9">cv. br00</strain>
    </source>
</reference>
<evidence type="ECO:0000256" key="6">
    <source>
        <dbReference type="SAM" id="Phobius"/>
    </source>
</evidence>
<feature type="transmembrane region" description="Helical" evidence="6">
    <location>
        <begin position="176"/>
        <end position="203"/>
    </location>
</feature>
<keyword evidence="3 6" id="KW-1133">Transmembrane helix</keyword>
<dbReference type="InterPro" id="IPR004853">
    <property type="entry name" value="Sugar_P_trans_dom"/>
</dbReference>
<evidence type="ECO:0000313" key="9">
    <source>
        <dbReference type="Proteomes" id="UP000326939"/>
    </source>
</evidence>
<protein>
    <recommendedName>
        <fullName evidence="7">Sugar phosphate transporter domain-containing protein</fullName>
    </recommendedName>
</protein>
<feature type="transmembrane region" description="Helical" evidence="6">
    <location>
        <begin position="359"/>
        <end position="378"/>
    </location>
</feature>
<dbReference type="SUPFAM" id="SSF103481">
    <property type="entry name" value="Multidrug resistance efflux transporter EmrE"/>
    <property type="match status" value="1"/>
</dbReference>
<dbReference type="PANTHER" id="PTHR11132">
    <property type="entry name" value="SOLUTE CARRIER FAMILY 35"/>
    <property type="match status" value="1"/>
</dbReference>
<gene>
    <name evidence="8" type="ORF">DKX38_013644</name>
</gene>
<evidence type="ECO:0000256" key="1">
    <source>
        <dbReference type="ARBA" id="ARBA00004141"/>
    </source>
</evidence>
<comment type="caution">
    <text evidence="8">The sequence shown here is derived from an EMBL/GenBank/DDBJ whole genome shotgun (WGS) entry which is preliminary data.</text>
</comment>
<feature type="transmembrane region" description="Helical" evidence="6">
    <location>
        <begin position="96"/>
        <end position="114"/>
    </location>
</feature>
<dbReference type="AlphaFoldDB" id="A0A5N5LDM9"/>
<sequence length="425" mass="46348">MASLILFPCPPFFVVGLIFSKMGEMSSFRLGVIGALFLSVASSVSIVICNKALMSNLGFPFATTLTSWHLIVTFCTLHAAQRFHLFESKSIDMKTVMLFGILNGVSIGLLNLSLGFNSIGFYQMTKLAIIPFTVLLETLFLKKQFSQKIKLSLLVLLGGVGIASVTDLQLNLVGTVLSLLAIMTTCVGQIVSFLNVFLFKLVLDQDSTAGNKSPALSTHRYSPKNNNLTTIGAALAPTGKCKFILNLILDQLTNTIQKRLNVSSTQLLYQSAPFQAAILFVSGPFVDHFLTKKNVFAYKYSSIVSAFIILSCIISVSVNFSTFMVIGKTSPVTYQVLGHLKTCLVLAFGYTLLHDPFTIRNIIGILVAILGMGLYSYFCVQDNKKKQSADPSLASQMKDKENTPILGMPDKEAHEAKKSTKVSLV</sequence>
<dbReference type="GO" id="GO:0016020">
    <property type="term" value="C:membrane"/>
    <property type="evidence" value="ECO:0007669"/>
    <property type="project" value="UniProtKB-SubCell"/>
</dbReference>
<accession>A0A5N5LDM9</accession>
<evidence type="ECO:0000256" key="5">
    <source>
        <dbReference type="SAM" id="MobiDB-lite"/>
    </source>
</evidence>
<evidence type="ECO:0000256" key="4">
    <source>
        <dbReference type="ARBA" id="ARBA00023136"/>
    </source>
</evidence>
<feature type="transmembrane region" description="Helical" evidence="6">
    <location>
        <begin position="332"/>
        <end position="353"/>
    </location>
</feature>
<dbReference type="EMBL" id="VDCV01000009">
    <property type="protein sequence ID" value="KAB5540670.1"/>
    <property type="molecule type" value="Genomic_DNA"/>
</dbReference>
<feature type="transmembrane region" description="Helical" evidence="6">
    <location>
        <begin position="153"/>
        <end position="170"/>
    </location>
</feature>
<proteinExistence type="predicted"/>
<evidence type="ECO:0000256" key="2">
    <source>
        <dbReference type="ARBA" id="ARBA00022692"/>
    </source>
</evidence>
<name>A0A5N5LDM9_9ROSI</name>
<evidence type="ECO:0000256" key="3">
    <source>
        <dbReference type="ARBA" id="ARBA00022989"/>
    </source>
</evidence>
<dbReference type="Pfam" id="PF03151">
    <property type="entry name" value="TPT"/>
    <property type="match status" value="1"/>
</dbReference>
<dbReference type="InterPro" id="IPR037185">
    <property type="entry name" value="EmrE-like"/>
</dbReference>
<evidence type="ECO:0000313" key="8">
    <source>
        <dbReference type="EMBL" id="KAB5540670.1"/>
    </source>
</evidence>
<feature type="transmembrane region" description="Helical" evidence="6">
    <location>
        <begin position="30"/>
        <end position="49"/>
    </location>
</feature>
<dbReference type="Proteomes" id="UP000326939">
    <property type="component" value="Chromosome 9"/>
</dbReference>
<feature type="transmembrane region" description="Helical" evidence="6">
    <location>
        <begin position="298"/>
        <end position="320"/>
    </location>
</feature>
<dbReference type="InterPro" id="IPR050186">
    <property type="entry name" value="TPT_transporter"/>
</dbReference>
<organism evidence="8 9">
    <name type="scientific">Salix brachista</name>
    <dbReference type="NCBI Taxonomy" id="2182728"/>
    <lineage>
        <taxon>Eukaryota</taxon>
        <taxon>Viridiplantae</taxon>
        <taxon>Streptophyta</taxon>
        <taxon>Embryophyta</taxon>
        <taxon>Tracheophyta</taxon>
        <taxon>Spermatophyta</taxon>
        <taxon>Magnoliopsida</taxon>
        <taxon>eudicotyledons</taxon>
        <taxon>Gunneridae</taxon>
        <taxon>Pentapetalae</taxon>
        <taxon>rosids</taxon>
        <taxon>fabids</taxon>
        <taxon>Malpighiales</taxon>
        <taxon>Salicaceae</taxon>
        <taxon>Saliceae</taxon>
        <taxon>Salix</taxon>
    </lineage>
</organism>
<keyword evidence="4 6" id="KW-0472">Membrane</keyword>
<evidence type="ECO:0000259" key="7">
    <source>
        <dbReference type="Pfam" id="PF03151"/>
    </source>
</evidence>
<feature type="region of interest" description="Disordered" evidence="5">
    <location>
        <begin position="389"/>
        <end position="425"/>
    </location>
</feature>
<feature type="transmembrane region" description="Helical" evidence="6">
    <location>
        <begin position="267"/>
        <end position="286"/>
    </location>
</feature>
<feature type="compositionally biased region" description="Basic and acidic residues" evidence="5">
    <location>
        <begin position="409"/>
        <end position="418"/>
    </location>
</feature>
<keyword evidence="2 6" id="KW-0812">Transmembrane</keyword>